<dbReference type="EMBL" id="QGKX02001347">
    <property type="protein sequence ID" value="KAF3525998.1"/>
    <property type="molecule type" value="Genomic_DNA"/>
</dbReference>
<dbReference type="AlphaFoldDB" id="A0A8S9PXE3"/>
<organism evidence="1 2">
    <name type="scientific">Brassica cretica</name>
    <name type="common">Mustard</name>
    <dbReference type="NCBI Taxonomy" id="69181"/>
    <lineage>
        <taxon>Eukaryota</taxon>
        <taxon>Viridiplantae</taxon>
        <taxon>Streptophyta</taxon>
        <taxon>Embryophyta</taxon>
        <taxon>Tracheophyta</taxon>
        <taxon>Spermatophyta</taxon>
        <taxon>Magnoliopsida</taxon>
        <taxon>eudicotyledons</taxon>
        <taxon>Gunneridae</taxon>
        <taxon>Pentapetalae</taxon>
        <taxon>rosids</taxon>
        <taxon>malvids</taxon>
        <taxon>Brassicales</taxon>
        <taxon>Brassicaceae</taxon>
        <taxon>Brassiceae</taxon>
        <taxon>Brassica</taxon>
    </lineage>
</organism>
<evidence type="ECO:0000313" key="1">
    <source>
        <dbReference type="EMBL" id="KAF3525998.1"/>
    </source>
</evidence>
<evidence type="ECO:0000313" key="2">
    <source>
        <dbReference type="Proteomes" id="UP000712600"/>
    </source>
</evidence>
<reference evidence="1" key="1">
    <citation type="submission" date="2019-12" db="EMBL/GenBank/DDBJ databases">
        <title>Genome sequencing and annotation of Brassica cretica.</title>
        <authorList>
            <person name="Studholme D.J."/>
            <person name="Sarris P."/>
        </authorList>
    </citation>
    <scope>NUCLEOTIDE SEQUENCE</scope>
    <source>
        <strain evidence="1">PFS-109/04</strain>
        <tissue evidence="1">Leaf</tissue>
    </source>
</reference>
<gene>
    <name evidence="1" type="ORF">F2Q69_00047467</name>
</gene>
<sequence>MSGLMDGCALAVSMVPPIEGRIRELWEPIEVSEDTTEAGDDAVDEGGEVDQPAYSFGVSTPGADKLQDSFTDEELLNVGTRIHTIKIC</sequence>
<protein>
    <submittedName>
        <fullName evidence="1">Uncharacterized protein</fullName>
    </submittedName>
</protein>
<accession>A0A8S9PXE3</accession>
<name>A0A8S9PXE3_BRACR</name>
<proteinExistence type="predicted"/>
<comment type="caution">
    <text evidence="1">The sequence shown here is derived from an EMBL/GenBank/DDBJ whole genome shotgun (WGS) entry which is preliminary data.</text>
</comment>
<dbReference type="Proteomes" id="UP000712600">
    <property type="component" value="Unassembled WGS sequence"/>
</dbReference>